<protein>
    <submittedName>
        <fullName evidence="3">Membrane protein a152</fullName>
    </submittedName>
</protein>
<dbReference type="EMBL" id="OP429124">
    <property type="protein sequence ID" value="WEG69278.1"/>
    <property type="molecule type" value="Genomic_DNA"/>
</dbReference>
<keyword evidence="1" id="KW-0472">Membrane</keyword>
<evidence type="ECO:0000313" key="7">
    <source>
        <dbReference type="EMBL" id="WEG69693.1"/>
    </source>
</evidence>
<dbReference type="EMBL" id="OP429127">
    <property type="protein sequence ID" value="WEG69693.1"/>
    <property type="molecule type" value="Genomic_DNA"/>
</dbReference>
<evidence type="ECO:0000313" key="4">
    <source>
        <dbReference type="EMBL" id="WEG69278.1"/>
    </source>
</evidence>
<dbReference type="EMBL" id="OP429125">
    <property type="protein sequence ID" value="WEG69417.1"/>
    <property type="molecule type" value="Genomic_DNA"/>
</dbReference>
<accession>A0A9Y1ILV7</accession>
<sequence>MYLGVYIREWWIVSHVVFIAIRGIGANDRTSDLCEPLTIYFECTYYVDIQSFLSTVRIQSSYPLITIDNNTDLSLHPIIDAESISPEIAFLREQEEHVKTFGDGRNVKSVAVAIRYECTFRPFACVVKHIVGGDETVVYGRVVSHAQGGASSASIESVETVVGLSKLHAINASLEHRWRALCEKIRAMDTTGIEHTLWTDRIANFFYCSMASRAPLMYTISLSGSSSWSSVFPAVYNDDVVTVTAYSHASTSLRLEQFTCTIKSPTGRNIVLAAAGKTMRIRKINNASAGQCGLYVIVTISIMSLFVVGAAVITILVNRGRTGCHYLDHTVLGIRE</sequence>
<evidence type="ECO:0000256" key="1">
    <source>
        <dbReference type="SAM" id="Phobius"/>
    </source>
</evidence>
<keyword evidence="1" id="KW-0812">Transmembrane</keyword>
<reference evidence="3" key="2">
    <citation type="submission" date="2023-06" db="EMBL/GenBank/DDBJ databases">
        <title>Isolation and genome sequencing of cytomegaloviruses from Natal multimammate mice (Mastomys natalensis).</title>
        <authorList>
            <person name="Jarvis M.A."/>
            <person name="Davison A.J."/>
        </authorList>
    </citation>
    <scope>NUCLEOTIDE SEQUENCE</scope>
    <source>
        <strain evidence="3">Mnat18</strain>
        <strain evidence="4">Mnat19</strain>
        <strain evidence="6">Mnat2</strain>
        <strain evidence="5">Mnat29</strain>
        <strain evidence="7">Mnat33</strain>
    </source>
</reference>
<dbReference type="Gene3D" id="2.60.40.2920">
    <property type="match status" value="1"/>
</dbReference>
<dbReference type="EMBL" id="OP429141">
    <property type="protein sequence ID" value="WEG71646.1"/>
    <property type="molecule type" value="Genomic_DNA"/>
</dbReference>
<dbReference type="Gene3D" id="3.30.500.30">
    <property type="match status" value="1"/>
</dbReference>
<dbReference type="EMBL" id="OP429126">
    <property type="protein sequence ID" value="WEG69555.1"/>
    <property type="molecule type" value="Genomic_DNA"/>
</dbReference>
<reference evidence="3" key="1">
    <citation type="submission" date="2022-09" db="EMBL/GenBank/DDBJ databases">
        <authorList>
            <person name="Vucak M."/>
            <person name="Davison A.J."/>
        </authorList>
    </citation>
    <scope>NUCLEOTIDE SEQUENCE</scope>
    <source>
        <strain evidence="3">Mnat18</strain>
        <strain evidence="4">Mnat19</strain>
        <strain evidence="6">Mnat2</strain>
        <strain evidence="5">Mnat29</strain>
        <strain evidence="7">Mnat33</strain>
    </source>
</reference>
<feature type="transmembrane region" description="Helical" evidence="1">
    <location>
        <begin position="293"/>
        <end position="317"/>
    </location>
</feature>
<proteinExistence type="predicted"/>
<keyword evidence="1" id="KW-1133">Transmembrane helix</keyword>
<feature type="domain" description="M152 N-terminal" evidence="2">
    <location>
        <begin position="56"/>
        <end position="185"/>
    </location>
</feature>
<evidence type="ECO:0000313" key="6">
    <source>
        <dbReference type="EMBL" id="WEG69555.1"/>
    </source>
</evidence>
<organism evidence="3">
    <name type="scientific">Mastomys natalensis cytomegalovirus 2</name>
    <dbReference type="NCBI Taxonomy" id="2973540"/>
    <lineage>
        <taxon>Viruses</taxon>
        <taxon>Duplodnaviria</taxon>
        <taxon>Heunggongvirae</taxon>
        <taxon>Peploviricota</taxon>
        <taxon>Herviviricetes</taxon>
        <taxon>Herpesvirales</taxon>
        <taxon>Orthoherpesviridae</taxon>
        <taxon>Betaherpesvirinae</taxon>
        <taxon>Muromegalovirus</taxon>
    </lineage>
</organism>
<gene>
    <name evidence="3" type="primary">a152</name>
</gene>
<dbReference type="EMBL" id="OP429123">
    <property type="protein sequence ID" value="WEG69140.1"/>
    <property type="molecule type" value="Genomic_DNA"/>
</dbReference>
<dbReference type="Pfam" id="PF22158">
    <property type="entry name" value="M157_N_1"/>
    <property type="match status" value="1"/>
</dbReference>
<name>A0A9Y1ILV7_9BETA</name>
<evidence type="ECO:0000259" key="2">
    <source>
        <dbReference type="Pfam" id="PF22158"/>
    </source>
</evidence>
<evidence type="ECO:0000313" key="3">
    <source>
        <dbReference type="EMBL" id="WEG69140.1"/>
    </source>
</evidence>
<dbReference type="InterPro" id="IPR054048">
    <property type="entry name" value="M152_N"/>
</dbReference>
<evidence type="ECO:0000313" key="5">
    <source>
        <dbReference type="EMBL" id="WEG69417.1"/>
    </source>
</evidence>
<dbReference type="EMBL" id="OP429139">
    <property type="protein sequence ID" value="WEG71367.1"/>
    <property type="molecule type" value="Genomic_DNA"/>
</dbReference>